<dbReference type="KEGG" id="pfg:AB870_02765"/>
<dbReference type="AlphaFoldDB" id="A0A0H3WP86"/>
<dbReference type="PATRIC" id="fig|656179.3.peg.610"/>
<dbReference type="STRING" id="656179.AB870_02765"/>
<sequence>MAERPNIEKALRLLLASDERKAAMEVLNWDASQVSRFLSGQNGIPIDKIDQVIGLTGFVMVTPRYLEGLASMAETGVGCRCAREGGGECGFERRVKVLPRAA</sequence>
<accession>A0A0H3WP86</accession>
<gene>
    <name evidence="1" type="ORF">AB870_02765</name>
</gene>
<dbReference type="RefSeq" id="WP_047905225.1">
    <property type="nucleotide sequence ID" value="NZ_CP011807.3"/>
</dbReference>
<evidence type="ECO:0000313" key="2">
    <source>
        <dbReference type="Proteomes" id="UP000035651"/>
    </source>
</evidence>
<proteinExistence type="predicted"/>
<keyword evidence="2" id="KW-1185">Reference proteome</keyword>
<dbReference type="Proteomes" id="UP000035651">
    <property type="component" value="Chromosome"/>
</dbReference>
<name>A0A0H3WP86_9BURK</name>
<organism evidence="1 2">
    <name type="scientific">Pandoraea faecigallinarum</name>
    <dbReference type="NCBI Taxonomy" id="656179"/>
    <lineage>
        <taxon>Bacteria</taxon>
        <taxon>Pseudomonadati</taxon>
        <taxon>Pseudomonadota</taxon>
        <taxon>Betaproteobacteria</taxon>
        <taxon>Burkholderiales</taxon>
        <taxon>Burkholderiaceae</taxon>
        <taxon>Pandoraea</taxon>
    </lineage>
</organism>
<evidence type="ECO:0008006" key="3">
    <source>
        <dbReference type="Google" id="ProtNLM"/>
    </source>
</evidence>
<dbReference type="EMBL" id="CP011807">
    <property type="protein sequence ID" value="AKM29280.1"/>
    <property type="molecule type" value="Genomic_DNA"/>
</dbReference>
<protein>
    <recommendedName>
        <fullName evidence="3">DNA-binding protein</fullName>
    </recommendedName>
</protein>
<dbReference type="OrthoDB" id="8662779at2"/>
<evidence type="ECO:0000313" key="1">
    <source>
        <dbReference type="EMBL" id="AKM29280.1"/>
    </source>
</evidence>
<reference evidence="1" key="1">
    <citation type="submission" date="2016-06" db="EMBL/GenBank/DDBJ databases">
        <title>Complete Genome Sequence of Pandoraea faecigallinarum DSM-23572.</title>
        <authorList>
            <person name="Yong D."/>
            <person name="Ee R."/>
            <person name="Lim Y.-L."/>
            <person name="Yin W.-F."/>
            <person name="Chan K.-G."/>
        </authorList>
    </citation>
    <scope>NUCLEOTIDE SEQUENCE</scope>
    <source>
        <strain evidence="1">DSM 23572</strain>
    </source>
</reference>